<dbReference type="Proteomes" id="UP000321617">
    <property type="component" value="Unassembled WGS sequence"/>
</dbReference>
<proteinExistence type="predicted"/>
<dbReference type="RefSeq" id="WP_158645631.1">
    <property type="nucleotide sequence ID" value="NZ_BAABIJ010000002.1"/>
</dbReference>
<accession>A0A562V413</accession>
<feature type="domain" description="DUF5753" evidence="1">
    <location>
        <begin position="102"/>
        <end position="271"/>
    </location>
</feature>
<evidence type="ECO:0000313" key="3">
    <source>
        <dbReference type="Proteomes" id="UP000321617"/>
    </source>
</evidence>
<protein>
    <submittedName>
        <fullName evidence="2">Helix-turn-helix protein</fullName>
    </submittedName>
</protein>
<dbReference type="Pfam" id="PF13560">
    <property type="entry name" value="HTH_31"/>
    <property type="match status" value="1"/>
</dbReference>
<dbReference type="InterPro" id="IPR043917">
    <property type="entry name" value="DUF5753"/>
</dbReference>
<gene>
    <name evidence="2" type="ORF">LX16_3317</name>
</gene>
<organism evidence="2 3">
    <name type="scientific">Stackebrandtia albiflava</name>
    <dbReference type="NCBI Taxonomy" id="406432"/>
    <lineage>
        <taxon>Bacteria</taxon>
        <taxon>Bacillati</taxon>
        <taxon>Actinomycetota</taxon>
        <taxon>Actinomycetes</taxon>
        <taxon>Glycomycetales</taxon>
        <taxon>Glycomycetaceae</taxon>
        <taxon>Stackebrandtia</taxon>
    </lineage>
</organism>
<sequence>MAGLSFVHTHLGIRLRALREFAGRSPYDVARTPNIGSRSALLRLEGGETRDVLMPVVDHLCRYYGADRDLRHELNRMAIACSDSGTDAWWEPVGTPTWAGLLFELEPKATTISTYETESVAGLLQTERTIRALLVANPRLTAQDVDDLTRKRLARQSRVLSDAAAHSPMCHFVLSEAALRRRVGGTDVHAEQMKHLKELDRCPTVSVSIVRFDVGATPGTAHPFVLLDFPKDYARTVVYSESALGATYSDALDEVTTRKGMFKSIRAVSVPIGDFVLWR</sequence>
<keyword evidence="3" id="KW-1185">Reference proteome</keyword>
<dbReference type="EMBL" id="VLLL01000006">
    <property type="protein sequence ID" value="TWJ12557.1"/>
    <property type="molecule type" value="Genomic_DNA"/>
</dbReference>
<dbReference type="AlphaFoldDB" id="A0A562V413"/>
<evidence type="ECO:0000259" key="1">
    <source>
        <dbReference type="Pfam" id="PF19054"/>
    </source>
</evidence>
<reference evidence="2 3" key="1">
    <citation type="journal article" date="2013" name="Stand. Genomic Sci.">
        <title>Genomic Encyclopedia of Type Strains, Phase I: The one thousand microbial genomes (KMG-I) project.</title>
        <authorList>
            <person name="Kyrpides N.C."/>
            <person name="Woyke T."/>
            <person name="Eisen J.A."/>
            <person name="Garrity G."/>
            <person name="Lilburn T.G."/>
            <person name="Beck B.J."/>
            <person name="Whitman W.B."/>
            <person name="Hugenholtz P."/>
            <person name="Klenk H.P."/>
        </authorList>
    </citation>
    <scope>NUCLEOTIDE SEQUENCE [LARGE SCALE GENOMIC DNA]</scope>
    <source>
        <strain evidence="2 3">DSM 45044</strain>
    </source>
</reference>
<comment type="caution">
    <text evidence="2">The sequence shown here is derived from an EMBL/GenBank/DDBJ whole genome shotgun (WGS) entry which is preliminary data.</text>
</comment>
<dbReference type="Pfam" id="PF19054">
    <property type="entry name" value="DUF5753"/>
    <property type="match status" value="1"/>
</dbReference>
<dbReference type="OrthoDB" id="3669136at2"/>
<name>A0A562V413_9ACTN</name>
<evidence type="ECO:0000313" key="2">
    <source>
        <dbReference type="EMBL" id="TWJ12557.1"/>
    </source>
</evidence>